<evidence type="ECO:0000313" key="1">
    <source>
        <dbReference type="EMBL" id="KAI3371221.1"/>
    </source>
</evidence>
<gene>
    <name evidence="1" type="ORF">L3Q82_023848</name>
</gene>
<reference evidence="1" key="1">
    <citation type="submission" date="2022-04" db="EMBL/GenBank/DDBJ databases">
        <title>Jade perch genome.</title>
        <authorList>
            <person name="Chao B."/>
        </authorList>
    </citation>
    <scope>NUCLEOTIDE SEQUENCE</scope>
    <source>
        <strain evidence="1">CB-2022</strain>
    </source>
</reference>
<dbReference type="Proteomes" id="UP000831701">
    <property type="component" value="Chromosome 6"/>
</dbReference>
<accession>A0ACB8WU15</accession>
<dbReference type="EMBL" id="CM041536">
    <property type="protein sequence ID" value="KAI3371221.1"/>
    <property type="molecule type" value="Genomic_DNA"/>
</dbReference>
<organism evidence="1 2">
    <name type="scientific">Scortum barcoo</name>
    <name type="common">barcoo grunter</name>
    <dbReference type="NCBI Taxonomy" id="214431"/>
    <lineage>
        <taxon>Eukaryota</taxon>
        <taxon>Metazoa</taxon>
        <taxon>Chordata</taxon>
        <taxon>Craniata</taxon>
        <taxon>Vertebrata</taxon>
        <taxon>Euteleostomi</taxon>
        <taxon>Actinopterygii</taxon>
        <taxon>Neopterygii</taxon>
        <taxon>Teleostei</taxon>
        <taxon>Neoteleostei</taxon>
        <taxon>Acanthomorphata</taxon>
        <taxon>Eupercaria</taxon>
        <taxon>Centrarchiformes</taxon>
        <taxon>Terapontoidei</taxon>
        <taxon>Terapontidae</taxon>
        <taxon>Scortum</taxon>
    </lineage>
</organism>
<comment type="caution">
    <text evidence="1">The sequence shown here is derived from an EMBL/GenBank/DDBJ whole genome shotgun (WGS) entry which is preliminary data.</text>
</comment>
<sequence length="372" mass="41859">MRIRCVSLAGVMKGMLLSEALTIGYAVVDALSDVTTVLLLLLLLLLVSAWSRTHRSYIPALTGPSLQRTVGICVSSTAKHLDCLQEMTDSSGHVDSLNLLRAIVVDISNRLFLRVPLKAKSCRMRWKSLLETKRKIINESEKLDDDRDFATELIFAQSVGELSADNVRQCVLEMVIAAPDTLSISLFFMLMLLKQNPDVELKLVEEMNTVLSEKGAKNIDYQSLKVMESFINESLRFHPVVDFTMRKALEDDTIEGTKITKGTNIILNIGLMHKSEFFPKPKEFSLMNFEKTVPSRFFQPFGCGPRSCVGKHIAMVMMKAILVTLLSRYTVCPRHGCTLDSIRQTNDLSQQPVEDEHSLAMRFIPRAPRPQH</sequence>
<protein>
    <submittedName>
        <fullName evidence="1">Uncharacterized protein</fullName>
    </submittedName>
</protein>
<evidence type="ECO:0000313" key="2">
    <source>
        <dbReference type="Proteomes" id="UP000831701"/>
    </source>
</evidence>
<proteinExistence type="predicted"/>
<name>A0ACB8WU15_9TELE</name>
<keyword evidence="2" id="KW-1185">Reference proteome</keyword>